<dbReference type="GO" id="GO:0000447">
    <property type="term" value="P:endonucleolytic cleavage in ITS1 to separate SSU-rRNA from 5.8S rRNA and LSU-rRNA from tricistronic rRNA transcript (SSU-rRNA, 5.8S rRNA, LSU-rRNA)"/>
    <property type="evidence" value="ECO:0007669"/>
    <property type="project" value="TreeGrafter"/>
</dbReference>
<comment type="subcellular location">
    <subcellularLocation>
        <location evidence="1">Nucleus</location>
        <location evidence="1">Nucleolus</location>
    </subcellularLocation>
</comment>
<evidence type="ECO:0000256" key="8">
    <source>
        <dbReference type="ARBA" id="ARBA00023274"/>
    </source>
</evidence>
<dbReference type="PANTHER" id="PTHR14490">
    <property type="entry name" value="ZINC FINGER, ZZ TYPE"/>
    <property type="match status" value="1"/>
</dbReference>
<dbReference type="InterPro" id="IPR024626">
    <property type="entry name" value="Kri1-like_C"/>
</dbReference>
<dbReference type="GO" id="GO:0019843">
    <property type="term" value="F:rRNA binding"/>
    <property type="evidence" value="ECO:0007669"/>
    <property type="project" value="UniProtKB-KW"/>
</dbReference>
<gene>
    <name evidence="16" type="ORF">PIBRA_LOCUS8866</name>
</gene>
<feature type="compositionally biased region" description="Polar residues" evidence="14">
    <location>
        <begin position="564"/>
        <end position="581"/>
    </location>
</feature>
<feature type="region of interest" description="Disordered" evidence="14">
    <location>
        <begin position="1032"/>
        <end position="1059"/>
    </location>
</feature>
<feature type="compositionally biased region" description="Acidic residues" evidence="14">
    <location>
        <begin position="56"/>
        <end position="68"/>
    </location>
</feature>
<dbReference type="GO" id="GO:0003735">
    <property type="term" value="F:structural constituent of ribosome"/>
    <property type="evidence" value="ECO:0007669"/>
    <property type="project" value="InterPro"/>
</dbReference>
<feature type="compositionally biased region" description="Basic residues" evidence="14">
    <location>
        <begin position="819"/>
        <end position="830"/>
    </location>
</feature>
<feature type="region of interest" description="Disordered" evidence="14">
    <location>
        <begin position="39"/>
        <end position="68"/>
    </location>
</feature>
<dbReference type="PROSITE" id="PS50889">
    <property type="entry name" value="S4"/>
    <property type="match status" value="1"/>
</dbReference>
<dbReference type="Pfam" id="PF12936">
    <property type="entry name" value="Kri1_C"/>
    <property type="match status" value="1"/>
</dbReference>
<evidence type="ECO:0000259" key="15">
    <source>
        <dbReference type="SMART" id="SM00363"/>
    </source>
</evidence>
<feature type="region of interest" description="Disordered" evidence="14">
    <location>
        <begin position="814"/>
        <end position="862"/>
    </location>
</feature>
<evidence type="ECO:0000256" key="10">
    <source>
        <dbReference type="ARBA" id="ARBA00035410"/>
    </source>
</evidence>
<feature type="compositionally biased region" description="Basic and acidic residues" evidence="14">
    <location>
        <begin position="389"/>
        <end position="405"/>
    </location>
</feature>
<evidence type="ECO:0000256" key="13">
    <source>
        <dbReference type="RuleBase" id="RU003699"/>
    </source>
</evidence>
<dbReference type="Pfam" id="PF01479">
    <property type="entry name" value="S4"/>
    <property type="match status" value="1"/>
</dbReference>
<dbReference type="CDD" id="cd00165">
    <property type="entry name" value="S4"/>
    <property type="match status" value="1"/>
</dbReference>
<dbReference type="InterPro" id="IPR036986">
    <property type="entry name" value="S4_RNA-bd_sf"/>
</dbReference>
<dbReference type="SUPFAM" id="SSF55174">
    <property type="entry name" value="Alpha-L RNA-binding motif"/>
    <property type="match status" value="1"/>
</dbReference>
<dbReference type="GO" id="GO:0005730">
    <property type="term" value="C:nucleolus"/>
    <property type="evidence" value="ECO:0007669"/>
    <property type="project" value="UniProtKB-SubCell"/>
</dbReference>
<feature type="region of interest" description="Disordered" evidence="14">
    <location>
        <begin position="255"/>
        <end position="279"/>
    </location>
</feature>
<dbReference type="InterPro" id="IPR018034">
    <property type="entry name" value="Kri1"/>
</dbReference>
<evidence type="ECO:0000256" key="2">
    <source>
        <dbReference type="ARBA" id="ARBA00007465"/>
    </source>
</evidence>
<feature type="compositionally biased region" description="Acidic residues" evidence="14">
    <location>
        <begin position="379"/>
        <end position="388"/>
    </location>
</feature>
<feature type="compositionally biased region" description="Basic residues" evidence="14">
    <location>
        <begin position="406"/>
        <end position="417"/>
    </location>
</feature>
<feature type="compositionally biased region" description="Basic residues" evidence="14">
    <location>
        <begin position="549"/>
        <end position="558"/>
    </location>
</feature>
<proteinExistence type="inferred from homology"/>
<sequence length="1059" mass="122947">MTKKKLFDEDSEEDEADLKTENNYAKNYDRWREKEELHKLEQKYGQKPSSDVSGTDSEDESDELPEISEEVETQFLKTLSLLKTKDPRVYDPNYKFFNEKVEKEKEITEDVKKVTFADSDEDDDNPNIFNIEKKAVIEDPAKTEDGKLKKYLTGKADHINEEIEKDLEPLKALWSDPKLNDGEAFLRDYILHKRYLDTEEAEKTDQKIRDDEDLEADEKTVEEQGKFERAYNFRFEEPDDEYLKRYPRTMNFIRPKDDRRSRKRAEIAQRKEEEKKKKMEEIGRMKALKLKEIQEKIAKIKEVTGNEELAFEEADIEGDFDPAEHDRRMKAIFDEQFYGEADDEKPVFPDLDEELEIENWDKFNLEQDNRQNEDGLHCEDEDFNMDADYDPKVAKENLVEELKRDQNKKRRNRKRKSKLAEILAQDKPKFAPQVEKSYAEYMEEYYKMDCEDVIGDLPTRFKYRDVVPNDFGLSIEEILLADDKELTQWVPLKKLVKYRPENIEKSDVNTYRQKAADERLKKKILPSLFKDLPEEPEIVVPVEETILKKKKKKKKKNKSKSEDATATNDTILENQKINSEATIMAEPDKKSKKKKNRESTIESNSVTNELSNVENEDNLISQEINSNDQVQSKKKRNTQSTEEGNIIPNDLSNVGNEYNLISQDINSKNHIQSKKKKKAKNTKEGNITNELSNVGNEDNLISQDINSTNHIQSKKKKKAKNTIDIVKDNSEHIEISIDDNTKVGKITKDTDKKSKKKHKKVFNNEIATLSVTSSGEINGNKSQINGNLDNVNTKNKIKKTKHNKFIVEDVTEASNKASTHARTKNTQKRKANVDNSNIPRKKNKNKKQWKSHDKNENTNPLAKLSDERLKAYGLNPKKLTVTIGTLLAIHTTGDCHLCFEFTLTSFSAGRNQRSSPSWIRKAARELLTLEEKDPKRLFEGNALLRRLVRIGVLDEKQMKLDYVLGLKIEDFLERRLQTQVFKAGLAKSIHHARILIRQRHIRVRKQVVNIPSFIVRLDSGKHIDFSLKSPFGGGRPGRVKRKNLRKGQGGGAANDEEED</sequence>
<dbReference type="PANTHER" id="PTHR14490:SF5">
    <property type="entry name" value="PROTEIN KRI1 HOMOLOG"/>
    <property type="match status" value="1"/>
</dbReference>
<feature type="compositionally biased region" description="Polar residues" evidence="14">
    <location>
        <begin position="650"/>
        <end position="670"/>
    </location>
</feature>
<dbReference type="Proteomes" id="UP001152562">
    <property type="component" value="Unassembled WGS sequence"/>
</dbReference>
<dbReference type="NCBIfam" id="TIGR01018">
    <property type="entry name" value="uS4_arch"/>
    <property type="match status" value="1"/>
</dbReference>
<feature type="region of interest" description="Disordered" evidence="14">
    <location>
        <begin position="365"/>
        <end position="418"/>
    </location>
</feature>
<feature type="compositionally biased region" description="Basic and acidic residues" evidence="14">
    <location>
        <begin position="365"/>
        <end position="378"/>
    </location>
</feature>
<dbReference type="Pfam" id="PF00163">
    <property type="entry name" value="Ribosomal_S4"/>
    <property type="match status" value="1"/>
</dbReference>
<dbReference type="AlphaFoldDB" id="A0A9P0XEZ8"/>
<comment type="similarity">
    <text evidence="2 13">Belongs to the universal ribosomal protein uS4 family.</text>
</comment>
<comment type="function">
    <text evidence="11">Component of the small ribosomal subunit. The ribosome is a large ribonucleoprotein complex responsible for the synthesis of proteins in the cell. Part of the small subunit (SSU) processome, first precursor of the small eukaryotic ribosomal subunit. During the assembly of the SSU processome in the nucleolus, many ribosome biogenesis factors, an RNA chaperone and ribosomal proteins associate with the nascent pre-rRNA and work in concert to generate RNA folding, modifications, rearrangements and cleavage as well as targeted degradation of pre-ribosomal RNA by the RNA exosome.</text>
</comment>
<dbReference type="GO" id="GO:0015935">
    <property type="term" value="C:small ribosomal subunit"/>
    <property type="evidence" value="ECO:0007669"/>
    <property type="project" value="InterPro"/>
</dbReference>
<evidence type="ECO:0000256" key="3">
    <source>
        <dbReference type="ARBA" id="ARBA00007473"/>
    </source>
</evidence>
<dbReference type="PROSITE" id="PS00632">
    <property type="entry name" value="RIBOSOMAL_S4"/>
    <property type="match status" value="1"/>
</dbReference>
<feature type="compositionally biased region" description="Basic and acidic residues" evidence="14">
    <location>
        <begin position="201"/>
        <end position="210"/>
    </location>
</feature>
<dbReference type="FunFam" id="3.10.290.10:FF:000021">
    <property type="entry name" value="40S ribosomal protein S9"/>
    <property type="match status" value="1"/>
</dbReference>
<evidence type="ECO:0000256" key="9">
    <source>
        <dbReference type="ARBA" id="ARBA00035254"/>
    </source>
</evidence>
<comment type="similarity">
    <text evidence="3">Belongs to the KRI1 family.</text>
</comment>
<dbReference type="InterPro" id="IPR005710">
    <property type="entry name" value="Ribosomal_uS4_euk/arc"/>
</dbReference>
<feature type="compositionally biased region" description="Basic residues" evidence="14">
    <location>
        <begin position="671"/>
        <end position="680"/>
    </location>
</feature>
<dbReference type="Gene3D" id="3.10.290.10">
    <property type="entry name" value="RNA-binding S4 domain"/>
    <property type="match status" value="1"/>
</dbReference>
<dbReference type="GO" id="GO:0030686">
    <property type="term" value="C:90S preribosome"/>
    <property type="evidence" value="ECO:0007669"/>
    <property type="project" value="TreeGrafter"/>
</dbReference>
<dbReference type="EMBL" id="CALOZG010000029">
    <property type="protein sequence ID" value="CAH4032484.1"/>
    <property type="molecule type" value="Genomic_DNA"/>
</dbReference>
<evidence type="ECO:0000256" key="12">
    <source>
        <dbReference type="PROSITE-ProRule" id="PRU00182"/>
    </source>
</evidence>
<evidence type="ECO:0000313" key="16">
    <source>
        <dbReference type="EMBL" id="CAH4032484.1"/>
    </source>
</evidence>
<feature type="compositionally biased region" description="Basic residues" evidence="14">
    <location>
        <begin position="839"/>
        <end position="849"/>
    </location>
</feature>
<feature type="region of interest" description="Disordered" evidence="14">
    <location>
        <begin position="201"/>
        <end position="223"/>
    </location>
</feature>
<name>A0A9P0XEZ8_PIEBR</name>
<reference evidence="16" key="1">
    <citation type="submission" date="2022-05" db="EMBL/GenBank/DDBJ databases">
        <authorList>
            <person name="Okamura Y."/>
        </authorList>
    </citation>
    <scope>NUCLEOTIDE SEQUENCE</scope>
</reference>
<keyword evidence="6 12" id="KW-0694">RNA-binding</keyword>
<keyword evidence="5 12" id="KW-0699">rRNA-binding</keyword>
<dbReference type="GO" id="GO:0006412">
    <property type="term" value="P:translation"/>
    <property type="evidence" value="ECO:0007669"/>
    <property type="project" value="InterPro"/>
</dbReference>
<feature type="domain" description="RNA-binding S4" evidence="15">
    <location>
        <begin position="974"/>
        <end position="1045"/>
    </location>
</feature>
<evidence type="ECO:0000256" key="14">
    <source>
        <dbReference type="SAM" id="MobiDB-lite"/>
    </source>
</evidence>
<dbReference type="InterPro" id="IPR018079">
    <property type="entry name" value="Ribosomal_uS4_CS"/>
</dbReference>
<evidence type="ECO:0000313" key="17">
    <source>
        <dbReference type="Proteomes" id="UP001152562"/>
    </source>
</evidence>
<dbReference type="Pfam" id="PF05178">
    <property type="entry name" value="Kri1"/>
    <property type="match status" value="1"/>
</dbReference>
<accession>A0A9P0XEZ8</accession>
<evidence type="ECO:0000256" key="6">
    <source>
        <dbReference type="ARBA" id="ARBA00022884"/>
    </source>
</evidence>
<keyword evidence="17" id="KW-1185">Reference proteome</keyword>
<organism evidence="16 17">
    <name type="scientific">Pieris brassicae</name>
    <name type="common">White butterfly</name>
    <name type="synonym">Large white butterfly</name>
    <dbReference type="NCBI Taxonomy" id="7116"/>
    <lineage>
        <taxon>Eukaryota</taxon>
        <taxon>Metazoa</taxon>
        <taxon>Ecdysozoa</taxon>
        <taxon>Arthropoda</taxon>
        <taxon>Hexapoda</taxon>
        <taxon>Insecta</taxon>
        <taxon>Pterygota</taxon>
        <taxon>Neoptera</taxon>
        <taxon>Endopterygota</taxon>
        <taxon>Lepidoptera</taxon>
        <taxon>Glossata</taxon>
        <taxon>Ditrysia</taxon>
        <taxon>Papilionoidea</taxon>
        <taxon>Pieridae</taxon>
        <taxon>Pierinae</taxon>
        <taxon>Pieris</taxon>
    </lineage>
</organism>
<feature type="region of interest" description="Disordered" evidence="14">
    <location>
        <begin position="1"/>
        <end position="27"/>
    </location>
</feature>
<evidence type="ECO:0000256" key="5">
    <source>
        <dbReference type="ARBA" id="ARBA00022730"/>
    </source>
</evidence>
<keyword evidence="8 13" id="KW-0687">Ribonucleoprotein</keyword>
<comment type="caution">
    <text evidence="16">The sequence shown here is derived from an EMBL/GenBank/DDBJ whole genome shotgun (WGS) entry which is preliminary data.</text>
</comment>
<dbReference type="InterPro" id="IPR001912">
    <property type="entry name" value="Ribosomal_uS4_N"/>
</dbReference>
<feature type="region of interest" description="Disordered" evidence="14">
    <location>
        <begin position="549"/>
        <end position="691"/>
    </location>
</feature>
<evidence type="ECO:0000256" key="1">
    <source>
        <dbReference type="ARBA" id="ARBA00004604"/>
    </source>
</evidence>
<dbReference type="SMART" id="SM00363">
    <property type="entry name" value="S4"/>
    <property type="match status" value="1"/>
</dbReference>
<keyword evidence="7 13" id="KW-0689">Ribosomal protein</keyword>
<evidence type="ECO:0000256" key="7">
    <source>
        <dbReference type="ARBA" id="ARBA00022980"/>
    </source>
</evidence>
<dbReference type="InterPro" id="IPR002942">
    <property type="entry name" value="S4_RNA-bd"/>
</dbReference>
<protein>
    <recommendedName>
        <fullName evidence="4">Protein KRI1 homolog</fullName>
    </recommendedName>
    <alternativeName>
        <fullName evidence="10">40S ribosomal protein S9</fullName>
    </alternativeName>
    <alternativeName>
        <fullName evidence="9">Small ribosomal subunit protein uS4</fullName>
    </alternativeName>
</protein>
<feature type="compositionally biased region" description="Polar residues" evidence="14">
    <location>
        <begin position="601"/>
        <end position="630"/>
    </location>
</feature>
<evidence type="ECO:0000256" key="4">
    <source>
        <dbReference type="ARBA" id="ARBA00017294"/>
    </source>
</evidence>
<evidence type="ECO:0000256" key="11">
    <source>
        <dbReference type="ARBA" id="ARBA00045441"/>
    </source>
</evidence>